<proteinExistence type="predicted"/>
<gene>
    <name evidence="2" type="ORF">CEJ45_17300</name>
</gene>
<dbReference type="Gene3D" id="3.40.50.300">
    <property type="entry name" value="P-loop containing nucleotide triphosphate hydrolases"/>
    <property type="match status" value="1"/>
</dbReference>
<dbReference type="Proteomes" id="UP000214747">
    <property type="component" value="Unassembled WGS sequence"/>
</dbReference>
<evidence type="ECO:0000259" key="1">
    <source>
        <dbReference type="Pfam" id="PF19263"/>
    </source>
</evidence>
<dbReference type="InterPro" id="IPR045455">
    <property type="entry name" value="NrS-1_pol-like_helicase"/>
</dbReference>
<dbReference type="Pfam" id="PF19263">
    <property type="entry name" value="DUF5906"/>
    <property type="match status" value="1"/>
</dbReference>
<feature type="domain" description="NrS-1 polymerase-like helicase" evidence="1">
    <location>
        <begin position="3"/>
        <end position="109"/>
    </location>
</feature>
<name>A0A225SUS9_9BURK</name>
<reference evidence="2 3" key="1">
    <citation type="journal article" date="2010" name="Int. J. Syst. Evol. Microbiol.">
        <title>Reclassification of Herbaspirillum putei as a later heterotypic synonym of Herbaspirillum huttiense, with the description of H. huttiense subsp. huttiense subsp. nov. and H. huttiense subsp. putei subsp. nov., comb. nov., and description of Herbaspirillum aquaticum sp. nov.</title>
        <authorList>
            <person name="Dobritsa A.P."/>
            <person name="Reddy M.C."/>
            <person name="Samadpour M."/>
        </authorList>
    </citation>
    <scope>NUCLEOTIDE SEQUENCE [LARGE SCALE GENOMIC DNA]</scope>
    <source>
        <strain evidence="2 3">IEH 4430</strain>
    </source>
</reference>
<accession>A0A225SUS9</accession>
<comment type="caution">
    <text evidence="2">The sequence shown here is derived from an EMBL/GenBank/DDBJ whole genome shotgun (WGS) entry which is preliminary data.</text>
</comment>
<organism evidence="2 3">
    <name type="scientific">Herbaspirillum aquaticum</name>
    <dbReference type="NCBI Taxonomy" id="568783"/>
    <lineage>
        <taxon>Bacteria</taxon>
        <taxon>Pseudomonadati</taxon>
        <taxon>Pseudomonadota</taxon>
        <taxon>Betaproteobacteria</taxon>
        <taxon>Burkholderiales</taxon>
        <taxon>Oxalobacteraceae</taxon>
        <taxon>Herbaspirillum</taxon>
    </lineage>
</organism>
<protein>
    <recommendedName>
        <fullName evidence="1">NrS-1 polymerase-like helicase domain-containing protein</fullName>
    </recommendedName>
</protein>
<dbReference type="InterPro" id="IPR027417">
    <property type="entry name" value="P-loop_NTPase"/>
</dbReference>
<evidence type="ECO:0000313" key="2">
    <source>
        <dbReference type="EMBL" id="OWY33208.1"/>
    </source>
</evidence>
<sequence>MLSSAPGTGKGFLFHNILTPILQHTHLVKDYDGLMGKHSVALAHNLLILLDDAKTSSDSMETKLKSALSEPRVAIEPKHEMPRMVDTYARVILASNELRPLRLDKDERRWYVPQRIEHRVSLEETANFISQIAAWLEEPESLGKVYNYFKTYSLEGFNRKYVNQTETLKEMIGMSESPIEGFLSAYLDDEPVFTYNGIQDALAAEGYNKQKDSYLKRLLNEAGYTNGRFKRNSLTLWHPKSLAKDQALAKFDTTASRL</sequence>
<dbReference type="AlphaFoldDB" id="A0A225SUS9"/>
<keyword evidence="3" id="KW-1185">Reference proteome</keyword>
<evidence type="ECO:0000313" key="3">
    <source>
        <dbReference type="Proteomes" id="UP000214747"/>
    </source>
</evidence>
<dbReference type="EMBL" id="NJGV01000019">
    <property type="protein sequence ID" value="OWY33208.1"/>
    <property type="molecule type" value="Genomic_DNA"/>
</dbReference>